<name>A0A0J8WQM7_9MYCO</name>
<accession>A0A0J8WQM7</accession>
<dbReference type="Proteomes" id="UP000193811">
    <property type="component" value="Unassembled WGS sequence"/>
</dbReference>
<dbReference type="PRINTS" id="PR00081">
    <property type="entry name" value="GDHRDH"/>
</dbReference>
<dbReference type="FunFam" id="3.40.50.720:FF:000084">
    <property type="entry name" value="Short-chain dehydrogenase reductase"/>
    <property type="match status" value="1"/>
</dbReference>
<dbReference type="SUPFAM" id="SSF51735">
    <property type="entry name" value="NAD(P)-binding Rossmann-fold domains"/>
    <property type="match status" value="1"/>
</dbReference>
<dbReference type="CDD" id="cd05233">
    <property type="entry name" value="SDR_c"/>
    <property type="match status" value="1"/>
</dbReference>
<evidence type="ECO:0000313" key="10">
    <source>
        <dbReference type="Proteomes" id="UP000193811"/>
    </source>
</evidence>
<dbReference type="PROSITE" id="PS00061">
    <property type="entry name" value="ADH_SHORT"/>
    <property type="match status" value="1"/>
</dbReference>
<dbReference type="InterPro" id="IPR020904">
    <property type="entry name" value="Sc_DH/Rdtase_CS"/>
</dbReference>
<dbReference type="PANTHER" id="PTHR42760">
    <property type="entry name" value="SHORT-CHAIN DEHYDROGENASES/REDUCTASES FAMILY MEMBER"/>
    <property type="match status" value="1"/>
</dbReference>
<feature type="domain" description="Ketoreductase" evidence="4">
    <location>
        <begin position="10"/>
        <end position="194"/>
    </location>
</feature>
<reference evidence="6 8" key="2">
    <citation type="submission" date="2015-06" db="EMBL/GenBank/DDBJ databases">
        <title>Genome sequence of Mycobacterium conceptionense strain MLE.</title>
        <authorList>
            <person name="Greninger A.L."/>
            <person name="Cunningham G."/>
            <person name="Chiu C.Y."/>
            <person name="Miller S."/>
        </authorList>
    </citation>
    <scope>NUCLEOTIDE SEQUENCE [LARGE SCALE GENOMIC DNA]</scope>
    <source>
        <strain evidence="6 8">MLE</strain>
    </source>
</reference>
<dbReference type="PANTHER" id="PTHR42760:SF133">
    <property type="entry name" value="3-OXOACYL-[ACYL-CARRIER-PROTEIN] REDUCTASE"/>
    <property type="match status" value="1"/>
</dbReference>
<evidence type="ECO:0000313" key="8">
    <source>
        <dbReference type="Proteomes" id="UP000037594"/>
    </source>
</evidence>
<dbReference type="PRINTS" id="PR00080">
    <property type="entry name" value="SDRFAMILY"/>
</dbReference>
<evidence type="ECO:0000313" key="7">
    <source>
        <dbReference type="EMBL" id="ORV26505.1"/>
    </source>
</evidence>
<reference evidence="5 9" key="1">
    <citation type="submission" date="2015-03" db="EMBL/GenBank/DDBJ databases">
        <authorList>
            <person name="Murphy D."/>
        </authorList>
    </citation>
    <scope>NUCLEOTIDE SEQUENCE [LARGE SCALE GENOMIC DNA]</scope>
    <source>
        <strain evidence="5 9">D16</strain>
    </source>
</reference>
<evidence type="ECO:0000313" key="6">
    <source>
        <dbReference type="EMBL" id="KMV15319.1"/>
    </source>
</evidence>
<evidence type="ECO:0000259" key="4">
    <source>
        <dbReference type="SMART" id="SM00822"/>
    </source>
</evidence>
<dbReference type="InterPro" id="IPR036291">
    <property type="entry name" value="NAD(P)-bd_dom_sf"/>
</dbReference>
<dbReference type="Proteomes" id="UP000182227">
    <property type="component" value="Unassembled WGS sequence"/>
</dbReference>
<gene>
    <name evidence="6" type="ORF">ACT17_25870</name>
    <name evidence="7" type="ORF">AWB98_16865</name>
    <name evidence="5" type="ORF">BN970_02491</name>
</gene>
<dbReference type="Proteomes" id="UP000037594">
    <property type="component" value="Unassembled WGS sequence"/>
</dbReference>
<dbReference type="RefSeq" id="WP_043368377.1">
    <property type="nucleotide sequence ID" value="NZ_AGSZ01000256.1"/>
</dbReference>
<reference evidence="7 10" key="3">
    <citation type="submission" date="2016-01" db="EMBL/GenBank/DDBJ databases">
        <title>The new phylogeny of the genus Mycobacterium.</title>
        <authorList>
            <person name="Tarcisio F."/>
            <person name="Conor M."/>
            <person name="Antonella G."/>
            <person name="Elisabetta G."/>
            <person name="Giulia F.S."/>
            <person name="Sara T."/>
            <person name="Anna F."/>
            <person name="Clotilde B."/>
            <person name="Roberto B."/>
            <person name="Veronica D.S."/>
            <person name="Fabio R."/>
            <person name="Monica P."/>
            <person name="Olivier J."/>
            <person name="Enrico T."/>
            <person name="Nicola S."/>
        </authorList>
    </citation>
    <scope>NUCLEOTIDE SEQUENCE [LARGE SCALE GENOMIC DNA]</scope>
    <source>
        <strain evidence="7 10">CCUG 50187</strain>
    </source>
</reference>
<dbReference type="GO" id="GO:0016616">
    <property type="term" value="F:oxidoreductase activity, acting on the CH-OH group of donors, NAD or NADP as acceptor"/>
    <property type="evidence" value="ECO:0007669"/>
    <property type="project" value="TreeGrafter"/>
</dbReference>
<dbReference type="InterPro" id="IPR057326">
    <property type="entry name" value="KR_dom"/>
</dbReference>
<dbReference type="PATRIC" id="fig|451644.5.peg.5335"/>
<dbReference type="EMBL" id="LFOD01000032">
    <property type="protein sequence ID" value="KMV15319.1"/>
    <property type="molecule type" value="Genomic_DNA"/>
</dbReference>
<evidence type="ECO:0000313" key="5">
    <source>
        <dbReference type="EMBL" id="CQD12173.1"/>
    </source>
</evidence>
<evidence type="ECO:0000256" key="1">
    <source>
        <dbReference type="ARBA" id="ARBA00006484"/>
    </source>
</evidence>
<keyword evidence="2" id="KW-0560">Oxidoreductase</keyword>
<dbReference type="EMBL" id="CTEF01000001">
    <property type="protein sequence ID" value="CQD12173.1"/>
    <property type="molecule type" value="Genomic_DNA"/>
</dbReference>
<dbReference type="GO" id="GO:0006633">
    <property type="term" value="P:fatty acid biosynthetic process"/>
    <property type="evidence" value="ECO:0007669"/>
    <property type="project" value="TreeGrafter"/>
</dbReference>
<dbReference type="GeneID" id="44297139"/>
<proteinExistence type="inferred from homology"/>
<dbReference type="EMBL" id="LQOP01000016">
    <property type="protein sequence ID" value="ORV26505.1"/>
    <property type="molecule type" value="Genomic_DNA"/>
</dbReference>
<dbReference type="Gene3D" id="3.40.50.720">
    <property type="entry name" value="NAD(P)-binding Rossmann-like Domain"/>
    <property type="match status" value="1"/>
</dbReference>
<organism evidence="6 8">
    <name type="scientific">Mycolicibacterium conceptionense</name>
    <dbReference type="NCBI Taxonomy" id="451644"/>
    <lineage>
        <taxon>Bacteria</taxon>
        <taxon>Bacillati</taxon>
        <taxon>Actinomycetota</taxon>
        <taxon>Actinomycetes</taxon>
        <taxon>Mycobacteriales</taxon>
        <taxon>Mycobacteriaceae</taxon>
        <taxon>Mycolicibacterium</taxon>
    </lineage>
</organism>
<evidence type="ECO:0000256" key="2">
    <source>
        <dbReference type="ARBA" id="ARBA00023002"/>
    </source>
</evidence>
<evidence type="ECO:0000256" key="3">
    <source>
        <dbReference type="RuleBase" id="RU000363"/>
    </source>
</evidence>
<dbReference type="GO" id="GO:0048038">
    <property type="term" value="F:quinone binding"/>
    <property type="evidence" value="ECO:0007669"/>
    <property type="project" value="TreeGrafter"/>
</dbReference>
<dbReference type="AlphaFoldDB" id="A0A0J8WQM7"/>
<protein>
    <submittedName>
        <fullName evidence="6">Oxidoreductase</fullName>
    </submittedName>
    <submittedName>
        <fullName evidence="5">Short-chain dehydrogenase/reductase SDR</fullName>
    </submittedName>
</protein>
<dbReference type="Pfam" id="PF00106">
    <property type="entry name" value="adh_short"/>
    <property type="match status" value="1"/>
</dbReference>
<dbReference type="SMART" id="SM00822">
    <property type="entry name" value="PKS_KR"/>
    <property type="match status" value="1"/>
</dbReference>
<evidence type="ECO:0000313" key="9">
    <source>
        <dbReference type="Proteomes" id="UP000182227"/>
    </source>
</evidence>
<keyword evidence="10" id="KW-1185">Reference proteome</keyword>
<sequence>MSDRFSMEGKVAVITGGGTGIGKASALVLAQHGADVVLAGRRPDPLKETATEIEALGRRALAVPTDVTNAEECNALVETTLAEFGRLDVLMNNAGGGQTKSLMKWTDDEWHQVLDLNLSSAWYLSRAAAKPMIAQGKGSIVNISSGASLLAMPQAPVYAAAKAGLNNLTGSMAAAWTRKGVRVNCIACGAIRTPGLEADAARQGFDINMIGQTNGSGRIAEPDEIGYGVLFFASDASSYCSGQTLYMHGGPGPAGI</sequence>
<comment type="similarity">
    <text evidence="1 3">Belongs to the short-chain dehydrogenases/reductases (SDR) family.</text>
</comment>
<dbReference type="InterPro" id="IPR002347">
    <property type="entry name" value="SDR_fam"/>
</dbReference>